<accession>A0A7T8KBJ5</accession>
<evidence type="ECO:0000256" key="1">
    <source>
        <dbReference type="SAM" id="MobiDB-lite"/>
    </source>
</evidence>
<proteinExistence type="predicted"/>
<evidence type="ECO:0000313" key="2">
    <source>
        <dbReference type="EMBL" id="QQP52853.1"/>
    </source>
</evidence>
<dbReference type="AlphaFoldDB" id="A0A7T8KBJ5"/>
<feature type="compositionally biased region" description="Basic and acidic residues" evidence="1">
    <location>
        <begin position="61"/>
        <end position="70"/>
    </location>
</feature>
<gene>
    <name evidence="2" type="ORF">FKW44_005130</name>
</gene>
<reference evidence="3" key="1">
    <citation type="submission" date="2021-01" db="EMBL/GenBank/DDBJ databases">
        <title>Caligus Genome Assembly.</title>
        <authorList>
            <person name="Gallardo-Escarate C."/>
        </authorList>
    </citation>
    <scope>NUCLEOTIDE SEQUENCE [LARGE SCALE GENOMIC DNA]</scope>
</reference>
<dbReference type="EMBL" id="CP045892">
    <property type="protein sequence ID" value="QQP52853.1"/>
    <property type="molecule type" value="Genomic_DNA"/>
</dbReference>
<organism evidence="2 3">
    <name type="scientific">Caligus rogercresseyi</name>
    <name type="common">Sea louse</name>
    <dbReference type="NCBI Taxonomy" id="217165"/>
    <lineage>
        <taxon>Eukaryota</taxon>
        <taxon>Metazoa</taxon>
        <taxon>Ecdysozoa</taxon>
        <taxon>Arthropoda</taxon>
        <taxon>Crustacea</taxon>
        <taxon>Multicrustacea</taxon>
        <taxon>Hexanauplia</taxon>
        <taxon>Copepoda</taxon>
        <taxon>Siphonostomatoida</taxon>
        <taxon>Caligidae</taxon>
        <taxon>Caligus</taxon>
    </lineage>
</organism>
<protein>
    <submittedName>
        <fullName evidence="2">Uncharacterized protein</fullName>
    </submittedName>
</protein>
<dbReference type="OrthoDB" id="10601684at2759"/>
<feature type="compositionally biased region" description="Polar residues" evidence="1">
    <location>
        <begin position="71"/>
        <end position="89"/>
    </location>
</feature>
<feature type="region of interest" description="Disordered" evidence="1">
    <location>
        <begin position="52"/>
        <end position="107"/>
    </location>
</feature>
<dbReference type="Proteomes" id="UP000595437">
    <property type="component" value="Chromosome 3"/>
</dbReference>
<sequence>MISSFLHLSRNPEIEIEDTLSLDDLTSYLNPGAQDYINEDLAQINRSILEKTPNGMCSRIDPPHQIKYSRESSSYQRPLPLSYSSSTKTLDPGFLNDPITDPSRPCL</sequence>
<evidence type="ECO:0000313" key="3">
    <source>
        <dbReference type="Proteomes" id="UP000595437"/>
    </source>
</evidence>
<name>A0A7T8KBJ5_CALRO</name>
<keyword evidence="3" id="KW-1185">Reference proteome</keyword>